<name>A0A2V1E7Z8_9PLEO</name>
<evidence type="ECO:0000256" key="4">
    <source>
        <dbReference type="RuleBase" id="RU003494"/>
    </source>
</evidence>
<organism evidence="7 8">
    <name type="scientific">Periconia macrospinosa</name>
    <dbReference type="NCBI Taxonomy" id="97972"/>
    <lineage>
        <taxon>Eukaryota</taxon>
        <taxon>Fungi</taxon>
        <taxon>Dikarya</taxon>
        <taxon>Ascomycota</taxon>
        <taxon>Pezizomycotina</taxon>
        <taxon>Dothideomycetes</taxon>
        <taxon>Pleosporomycetidae</taxon>
        <taxon>Pleosporales</taxon>
        <taxon>Massarineae</taxon>
        <taxon>Periconiaceae</taxon>
        <taxon>Periconia</taxon>
    </lineage>
</organism>
<dbReference type="Pfam" id="PF02798">
    <property type="entry name" value="GST_N"/>
    <property type="match status" value="1"/>
</dbReference>
<reference evidence="7 8" key="1">
    <citation type="journal article" date="2018" name="Sci. Rep.">
        <title>Comparative genomics provides insights into the lifestyle and reveals functional heterogeneity of dark septate endophytic fungi.</title>
        <authorList>
            <person name="Knapp D.G."/>
            <person name="Nemeth J.B."/>
            <person name="Barry K."/>
            <person name="Hainaut M."/>
            <person name="Henrissat B."/>
            <person name="Johnson J."/>
            <person name="Kuo A."/>
            <person name="Lim J.H.P."/>
            <person name="Lipzen A."/>
            <person name="Nolan M."/>
            <person name="Ohm R.A."/>
            <person name="Tamas L."/>
            <person name="Grigoriev I.V."/>
            <person name="Spatafora J.W."/>
            <person name="Nagy L.G."/>
            <person name="Kovacs G.M."/>
        </authorList>
    </citation>
    <scope>NUCLEOTIDE SEQUENCE [LARGE SCALE GENOMIC DNA]</scope>
    <source>
        <strain evidence="7 8">DSE2036</strain>
    </source>
</reference>
<accession>A0A2V1E7Z8</accession>
<gene>
    <name evidence="7" type="ORF">DM02DRAFT_610722</name>
</gene>
<evidence type="ECO:0000313" key="7">
    <source>
        <dbReference type="EMBL" id="PVI05430.1"/>
    </source>
</evidence>
<dbReference type="PANTHER" id="PTHR43900">
    <property type="entry name" value="GLUTATHIONE S-TRANSFERASE RHO"/>
    <property type="match status" value="1"/>
</dbReference>
<evidence type="ECO:0000259" key="5">
    <source>
        <dbReference type="PROSITE" id="PS50404"/>
    </source>
</evidence>
<dbReference type="SUPFAM" id="SSF52833">
    <property type="entry name" value="Thioredoxin-like"/>
    <property type="match status" value="1"/>
</dbReference>
<evidence type="ECO:0000313" key="8">
    <source>
        <dbReference type="Proteomes" id="UP000244855"/>
    </source>
</evidence>
<proteinExistence type="inferred from homology"/>
<evidence type="ECO:0000256" key="2">
    <source>
        <dbReference type="ARBA" id="ARBA00022679"/>
    </source>
</evidence>
<protein>
    <recommendedName>
        <fullName evidence="1">glutathione transferase</fullName>
        <ecNumber evidence="1">2.5.1.18</ecNumber>
    </recommendedName>
</protein>
<dbReference type="PROSITE" id="PS50405">
    <property type="entry name" value="GST_CTER"/>
    <property type="match status" value="1"/>
</dbReference>
<dbReference type="GO" id="GO:0043295">
    <property type="term" value="F:glutathione binding"/>
    <property type="evidence" value="ECO:0007669"/>
    <property type="project" value="TreeGrafter"/>
</dbReference>
<dbReference type="InterPro" id="IPR004045">
    <property type="entry name" value="Glutathione_S-Trfase_N"/>
</dbReference>
<comment type="similarity">
    <text evidence="4">Belongs to the GST superfamily.</text>
</comment>
<feature type="domain" description="GST N-terminal" evidence="5">
    <location>
        <begin position="2"/>
        <end position="85"/>
    </location>
</feature>
<dbReference type="SFLD" id="SFLDS00019">
    <property type="entry name" value="Glutathione_Transferase_(cytos"/>
    <property type="match status" value="1"/>
</dbReference>
<keyword evidence="2 7" id="KW-0808">Transferase</keyword>
<dbReference type="InterPro" id="IPR036282">
    <property type="entry name" value="Glutathione-S-Trfase_C_sf"/>
</dbReference>
<dbReference type="SFLD" id="SFLDG00358">
    <property type="entry name" value="Main_(cytGST)"/>
    <property type="match status" value="1"/>
</dbReference>
<dbReference type="PANTHER" id="PTHR43900:SF3">
    <property type="entry name" value="GLUTATHIONE S-TRANSFERASE RHO"/>
    <property type="match status" value="1"/>
</dbReference>
<dbReference type="PROSITE" id="PS50404">
    <property type="entry name" value="GST_NTER"/>
    <property type="match status" value="1"/>
</dbReference>
<dbReference type="InterPro" id="IPR036249">
    <property type="entry name" value="Thioredoxin-like_sf"/>
</dbReference>
<dbReference type="EC" id="2.5.1.18" evidence="1"/>
<dbReference type="InterPro" id="IPR004046">
    <property type="entry name" value="GST_C"/>
</dbReference>
<dbReference type="Proteomes" id="UP000244855">
    <property type="component" value="Unassembled WGS sequence"/>
</dbReference>
<dbReference type="Gene3D" id="3.40.30.10">
    <property type="entry name" value="Glutaredoxin"/>
    <property type="match status" value="1"/>
</dbReference>
<dbReference type="GO" id="GO:0006749">
    <property type="term" value="P:glutathione metabolic process"/>
    <property type="evidence" value="ECO:0007669"/>
    <property type="project" value="TreeGrafter"/>
</dbReference>
<evidence type="ECO:0000256" key="1">
    <source>
        <dbReference type="ARBA" id="ARBA00012452"/>
    </source>
</evidence>
<dbReference type="EMBL" id="KZ805314">
    <property type="protein sequence ID" value="PVI05430.1"/>
    <property type="molecule type" value="Genomic_DNA"/>
</dbReference>
<dbReference type="InterPro" id="IPR040079">
    <property type="entry name" value="Glutathione_S-Trfase"/>
</dbReference>
<dbReference type="GO" id="GO:0004364">
    <property type="term" value="F:glutathione transferase activity"/>
    <property type="evidence" value="ECO:0007669"/>
    <property type="project" value="UniProtKB-EC"/>
</dbReference>
<dbReference type="GO" id="GO:0005737">
    <property type="term" value="C:cytoplasm"/>
    <property type="evidence" value="ECO:0007669"/>
    <property type="project" value="TreeGrafter"/>
</dbReference>
<evidence type="ECO:0000259" key="6">
    <source>
        <dbReference type="PROSITE" id="PS50405"/>
    </source>
</evidence>
<evidence type="ECO:0000256" key="3">
    <source>
        <dbReference type="ARBA" id="ARBA00047960"/>
    </source>
</evidence>
<dbReference type="SUPFAM" id="SSF47616">
    <property type="entry name" value="GST C-terminal domain-like"/>
    <property type="match status" value="1"/>
</dbReference>
<dbReference type="InterPro" id="IPR010987">
    <property type="entry name" value="Glutathione-S-Trfase_C-like"/>
</dbReference>
<sequence>MPAFTLYGFHGSTMTNRVRMTLAEGGFTDYEFVVVNLPKGEQRSKDHLERHPWGRVPVLQYPGGFTLYESQAICKYLATKYSFPLLPPQSDVEGTALFEQATSVERSYFSSPAGNIAFENFVKVRMLKLPPDEKVISDSVKSLNDFFDVAEDILSKNEYMAGKAFSLVDIYYIPVIHRLIDCGVGDLITSRKAVSAWWDRCNSRPAIKASVAAEKETLAAMLKG</sequence>
<dbReference type="STRING" id="97972.A0A2V1E7Z8"/>
<keyword evidence="8" id="KW-1185">Reference proteome</keyword>
<comment type="catalytic activity">
    <reaction evidence="3">
        <text>RX + glutathione = an S-substituted glutathione + a halide anion + H(+)</text>
        <dbReference type="Rhea" id="RHEA:16437"/>
        <dbReference type="ChEBI" id="CHEBI:15378"/>
        <dbReference type="ChEBI" id="CHEBI:16042"/>
        <dbReference type="ChEBI" id="CHEBI:17792"/>
        <dbReference type="ChEBI" id="CHEBI:57925"/>
        <dbReference type="ChEBI" id="CHEBI:90779"/>
        <dbReference type="EC" id="2.5.1.18"/>
    </reaction>
</comment>
<dbReference type="OrthoDB" id="249703at2759"/>
<dbReference type="AlphaFoldDB" id="A0A2V1E7Z8"/>
<dbReference type="Pfam" id="PF00043">
    <property type="entry name" value="GST_C"/>
    <property type="match status" value="1"/>
</dbReference>
<dbReference type="Gene3D" id="1.20.1050.10">
    <property type="match status" value="1"/>
</dbReference>
<feature type="domain" description="GST C-terminal" evidence="6">
    <location>
        <begin position="91"/>
        <end position="221"/>
    </location>
</feature>